<feature type="domain" description="Zn(2)-C6 fungal-type" evidence="3">
    <location>
        <begin position="589"/>
        <end position="620"/>
    </location>
</feature>
<evidence type="ECO:0000256" key="2">
    <source>
        <dbReference type="SAM" id="MobiDB-lite"/>
    </source>
</evidence>
<proteinExistence type="predicted"/>
<dbReference type="GO" id="GO:0000981">
    <property type="term" value="F:DNA-binding transcription factor activity, RNA polymerase II-specific"/>
    <property type="evidence" value="ECO:0007669"/>
    <property type="project" value="InterPro"/>
</dbReference>
<dbReference type="AlphaFoldDB" id="A0A6G1KAQ2"/>
<feature type="compositionally biased region" description="Pro residues" evidence="2">
    <location>
        <begin position="540"/>
        <end position="552"/>
    </location>
</feature>
<gene>
    <name evidence="4" type="ORF">K504DRAFT_533000</name>
</gene>
<feature type="region of interest" description="Disordered" evidence="2">
    <location>
        <begin position="424"/>
        <end position="454"/>
    </location>
</feature>
<dbReference type="GO" id="GO:0008270">
    <property type="term" value="F:zinc ion binding"/>
    <property type="evidence" value="ECO:0007669"/>
    <property type="project" value="InterPro"/>
</dbReference>
<protein>
    <recommendedName>
        <fullName evidence="3">Zn(2)-C6 fungal-type domain-containing protein</fullName>
    </recommendedName>
</protein>
<dbReference type="SUPFAM" id="SSF57701">
    <property type="entry name" value="Zn2/Cys6 DNA-binding domain"/>
    <property type="match status" value="1"/>
</dbReference>
<sequence length="630" mass="69518">MLFAANPCTFAIGPPTFTRLHRSSKSRQSTSKTIGQLRGGGQDNRKVQKEKDPCEQPRNLIGHRHEESLSNIRRDPFSDRSTISEDSEDESRIAPSSAGSHDGDTFSMISFPSESESPVVAAGASTSHRSRALEPSADPRSGIDPRSYRGAAEPTIPSHRDRQSSNHSKVSRSSPITRGSLSPGSRTPPISPSTAVGSGESRRISARSLSMSLMSPSTAVGLRESRRASARSLSMSPISPSSNVDNPFSDRHAISEDSDGVYGPDQQATRPGARSDGNSDTEVDLHRTEPPTESTQSWKSTRLPRLLERIETRSSPVSVAHRVNAESQNERRQSITLRNETERQHTISLQSTSGSSIESETMARPETLKPRYAKMLREMGRLYMGHQKHILDSTAELDKALIQDTPRIFNDDNLARELIKNRQNKQAELDRHKTIMARGVRDDTPESNKEHEAATETLAESIARRYELRRQGGMVKDSENPDTPIVPQVLSRPESPIGLETSSSSDIRRPSSSSDTRRPSSSPDIRRPPSTPRPQLGRRQPPPPPPPSLPPPRARRSLESTSNTRIERETALPQPPGAFPSSDIEDEAICDACREKRVKCDGTETTACSECSSQNEECRFTKTTDQCRTY</sequence>
<feature type="compositionally biased region" description="Low complexity" evidence="2">
    <location>
        <begin position="501"/>
        <end position="523"/>
    </location>
</feature>
<dbReference type="OrthoDB" id="2110361at2759"/>
<feature type="region of interest" description="Disordered" evidence="2">
    <location>
        <begin position="471"/>
        <end position="583"/>
    </location>
</feature>
<dbReference type="Gene3D" id="4.10.240.10">
    <property type="entry name" value="Zn(2)-C6 fungal-type DNA-binding domain"/>
    <property type="match status" value="1"/>
</dbReference>
<dbReference type="InterPro" id="IPR001138">
    <property type="entry name" value="Zn2Cys6_DnaBD"/>
</dbReference>
<feature type="compositionally biased region" description="Polar residues" evidence="2">
    <location>
        <begin position="207"/>
        <end position="218"/>
    </location>
</feature>
<evidence type="ECO:0000259" key="3">
    <source>
        <dbReference type="PROSITE" id="PS50048"/>
    </source>
</evidence>
<dbReference type="EMBL" id="MU005769">
    <property type="protein sequence ID" value="KAF2709979.1"/>
    <property type="molecule type" value="Genomic_DNA"/>
</dbReference>
<feature type="region of interest" description="Disordered" evidence="2">
    <location>
        <begin position="314"/>
        <end position="366"/>
    </location>
</feature>
<dbReference type="Pfam" id="PF00172">
    <property type="entry name" value="Zn_clus"/>
    <property type="match status" value="1"/>
</dbReference>
<organism evidence="4 5">
    <name type="scientific">Pleomassaria siparia CBS 279.74</name>
    <dbReference type="NCBI Taxonomy" id="1314801"/>
    <lineage>
        <taxon>Eukaryota</taxon>
        <taxon>Fungi</taxon>
        <taxon>Dikarya</taxon>
        <taxon>Ascomycota</taxon>
        <taxon>Pezizomycotina</taxon>
        <taxon>Dothideomycetes</taxon>
        <taxon>Pleosporomycetidae</taxon>
        <taxon>Pleosporales</taxon>
        <taxon>Pleomassariaceae</taxon>
        <taxon>Pleomassaria</taxon>
    </lineage>
</organism>
<feature type="compositionally biased region" description="Polar residues" evidence="2">
    <location>
        <begin position="165"/>
        <end position="185"/>
    </location>
</feature>
<name>A0A6G1KAQ2_9PLEO</name>
<evidence type="ECO:0000256" key="1">
    <source>
        <dbReference type="ARBA" id="ARBA00023242"/>
    </source>
</evidence>
<dbReference type="Proteomes" id="UP000799428">
    <property type="component" value="Unassembled WGS sequence"/>
</dbReference>
<accession>A0A6G1KAQ2</accession>
<feature type="compositionally biased region" description="Basic and acidic residues" evidence="2">
    <location>
        <begin position="63"/>
        <end position="78"/>
    </location>
</feature>
<feature type="compositionally biased region" description="Polar residues" evidence="2">
    <location>
        <begin position="346"/>
        <end position="359"/>
    </location>
</feature>
<feature type="compositionally biased region" description="Basic and acidic residues" evidence="2">
    <location>
        <begin position="328"/>
        <end position="345"/>
    </location>
</feature>
<feature type="compositionally biased region" description="Basic and acidic residues" evidence="2">
    <location>
        <begin position="43"/>
        <end position="55"/>
    </location>
</feature>
<dbReference type="InterPro" id="IPR036864">
    <property type="entry name" value="Zn2-C6_fun-type_DNA-bd_sf"/>
</dbReference>
<feature type="compositionally biased region" description="Polar residues" evidence="2">
    <location>
        <begin position="107"/>
        <end position="116"/>
    </location>
</feature>
<feature type="compositionally biased region" description="Low complexity" evidence="2">
    <location>
        <begin position="230"/>
        <end position="242"/>
    </location>
</feature>
<keyword evidence="5" id="KW-1185">Reference proteome</keyword>
<evidence type="ECO:0000313" key="4">
    <source>
        <dbReference type="EMBL" id="KAF2709979.1"/>
    </source>
</evidence>
<feature type="region of interest" description="Disordered" evidence="2">
    <location>
        <begin position="19"/>
        <end position="301"/>
    </location>
</feature>
<reference evidence="4" key="1">
    <citation type="journal article" date="2020" name="Stud. Mycol.">
        <title>101 Dothideomycetes genomes: a test case for predicting lifestyles and emergence of pathogens.</title>
        <authorList>
            <person name="Haridas S."/>
            <person name="Albert R."/>
            <person name="Binder M."/>
            <person name="Bloem J."/>
            <person name="Labutti K."/>
            <person name="Salamov A."/>
            <person name="Andreopoulos B."/>
            <person name="Baker S."/>
            <person name="Barry K."/>
            <person name="Bills G."/>
            <person name="Bluhm B."/>
            <person name="Cannon C."/>
            <person name="Castanera R."/>
            <person name="Culley D."/>
            <person name="Daum C."/>
            <person name="Ezra D."/>
            <person name="Gonzalez J."/>
            <person name="Henrissat B."/>
            <person name="Kuo A."/>
            <person name="Liang C."/>
            <person name="Lipzen A."/>
            <person name="Lutzoni F."/>
            <person name="Magnuson J."/>
            <person name="Mondo S."/>
            <person name="Nolan M."/>
            <person name="Ohm R."/>
            <person name="Pangilinan J."/>
            <person name="Park H.-J."/>
            <person name="Ramirez L."/>
            <person name="Alfaro M."/>
            <person name="Sun H."/>
            <person name="Tritt A."/>
            <person name="Yoshinaga Y."/>
            <person name="Zwiers L.-H."/>
            <person name="Turgeon B."/>
            <person name="Goodwin S."/>
            <person name="Spatafora J."/>
            <person name="Crous P."/>
            <person name="Grigoriev I."/>
        </authorList>
    </citation>
    <scope>NUCLEOTIDE SEQUENCE</scope>
    <source>
        <strain evidence="4">CBS 279.74</strain>
    </source>
</reference>
<feature type="compositionally biased region" description="Polar residues" evidence="2">
    <location>
        <begin position="291"/>
        <end position="300"/>
    </location>
</feature>
<dbReference type="CDD" id="cd00067">
    <property type="entry name" value="GAL4"/>
    <property type="match status" value="1"/>
</dbReference>
<keyword evidence="1" id="KW-0539">Nucleus</keyword>
<dbReference type="PROSITE" id="PS50048">
    <property type="entry name" value="ZN2_CY6_FUNGAL_2"/>
    <property type="match status" value="1"/>
</dbReference>
<evidence type="ECO:0000313" key="5">
    <source>
        <dbReference type="Proteomes" id="UP000799428"/>
    </source>
</evidence>